<dbReference type="GO" id="GO:0006412">
    <property type="term" value="P:translation"/>
    <property type="evidence" value="ECO:0007669"/>
    <property type="project" value="InterPro"/>
</dbReference>
<accession>A0A1S3H5V2</accession>
<evidence type="ECO:0000256" key="3">
    <source>
        <dbReference type="ARBA" id="ARBA00023274"/>
    </source>
</evidence>
<dbReference type="GO" id="GO:0003735">
    <property type="term" value="F:structural constituent of ribosome"/>
    <property type="evidence" value="ECO:0007669"/>
    <property type="project" value="InterPro"/>
</dbReference>
<dbReference type="GO" id="GO:0005840">
    <property type="term" value="C:ribosome"/>
    <property type="evidence" value="ECO:0007669"/>
    <property type="project" value="UniProtKB-KW"/>
</dbReference>
<dbReference type="OMA" id="GRRKNVW"/>
<evidence type="ECO:0000313" key="6">
    <source>
        <dbReference type="RefSeq" id="XP_013381378.1"/>
    </source>
</evidence>
<sequence length="146" mass="17113">MVHITASCLGRSRHADKYWGRQQIFRLTAHYFGRKRNCYTIAVRYAQKALQHAMRGRRDKKKVMRQLWHIRLNAACIEHGIGAKDFFEALSRLNIHLDRNMLVTLAVYEPRTFESLVEISKRYWTQQGITVEGLKQPVGILTRGML</sequence>
<dbReference type="RefSeq" id="XP_013381378.1">
    <property type="nucleotide sequence ID" value="XM_013525924.1"/>
</dbReference>
<dbReference type="Proteomes" id="UP000085678">
    <property type="component" value="Unplaced"/>
</dbReference>
<dbReference type="CDD" id="cd07026">
    <property type="entry name" value="Ribosomal_L20"/>
    <property type="match status" value="1"/>
</dbReference>
<evidence type="ECO:0000256" key="1">
    <source>
        <dbReference type="ARBA" id="ARBA00007698"/>
    </source>
</evidence>
<proteinExistence type="inferred from homology"/>
<dbReference type="STRING" id="7574.A0A1S3H5V2"/>
<keyword evidence="2 4" id="KW-0689">Ribosomal protein</keyword>
<dbReference type="InParanoid" id="A0A1S3H5V2"/>
<dbReference type="OrthoDB" id="10251781at2759"/>
<dbReference type="KEGG" id="lak:106152374"/>
<organism evidence="5 6">
    <name type="scientific">Lingula anatina</name>
    <name type="common">Brachiopod</name>
    <name type="synonym">Lingula unguis</name>
    <dbReference type="NCBI Taxonomy" id="7574"/>
    <lineage>
        <taxon>Eukaryota</taxon>
        <taxon>Metazoa</taxon>
        <taxon>Spiralia</taxon>
        <taxon>Lophotrochozoa</taxon>
        <taxon>Brachiopoda</taxon>
        <taxon>Linguliformea</taxon>
        <taxon>Lingulata</taxon>
        <taxon>Lingulida</taxon>
        <taxon>Linguloidea</taxon>
        <taxon>Lingulidae</taxon>
        <taxon>Lingula</taxon>
    </lineage>
</organism>
<evidence type="ECO:0000256" key="2">
    <source>
        <dbReference type="ARBA" id="ARBA00022980"/>
    </source>
</evidence>
<dbReference type="PANTHER" id="PTHR10986">
    <property type="entry name" value="39S RIBOSOMAL PROTEIN L20"/>
    <property type="match status" value="1"/>
</dbReference>
<evidence type="ECO:0000256" key="4">
    <source>
        <dbReference type="RuleBase" id="RU000561"/>
    </source>
</evidence>
<keyword evidence="5" id="KW-1185">Reference proteome</keyword>
<dbReference type="PRINTS" id="PR00062">
    <property type="entry name" value="RIBOSOMALL20"/>
</dbReference>
<dbReference type="GO" id="GO:0019843">
    <property type="term" value="F:rRNA binding"/>
    <property type="evidence" value="ECO:0007669"/>
    <property type="project" value="InterPro"/>
</dbReference>
<dbReference type="InterPro" id="IPR035566">
    <property type="entry name" value="Ribosomal_protein_bL20_C"/>
</dbReference>
<reference evidence="6" key="1">
    <citation type="submission" date="2025-08" db="UniProtKB">
        <authorList>
            <consortium name="RefSeq"/>
        </authorList>
    </citation>
    <scope>IDENTIFICATION</scope>
    <source>
        <tissue evidence="6">Gonads</tissue>
    </source>
</reference>
<dbReference type="NCBIfam" id="TIGR01032">
    <property type="entry name" value="rplT_bact"/>
    <property type="match status" value="1"/>
</dbReference>
<dbReference type="GO" id="GO:1990904">
    <property type="term" value="C:ribonucleoprotein complex"/>
    <property type="evidence" value="ECO:0007669"/>
    <property type="project" value="UniProtKB-KW"/>
</dbReference>
<dbReference type="InterPro" id="IPR005813">
    <property type="entry name" value="Ribosomal_bL20"/>
</dbReference>
<dbReference type="FunCoup" id="A0A1S3H5V2">
    <property type="interactions" value="517"/>
</dbReference>
<dbReference type="Gene3D" id="1.10.1900.20">
    <property type="entry name" value="Ribosomal protein L20"/>
    <property type="match status" value="1"/>
</dbReference>
<gene>
    <name evidence="6" type="primary">LOC106152374</name>
</gene>
<protein>
    <submittedName>
        <fullName evidence="6">Uncharacterized protein LOC106152374</fullName>
    </submittedName>
</protein>
<evidence type="ECO:0000313" key="5">
    <source>
        <dbReference type="Proteomes" id="UP000085678"/>
    </source>
</evidence>
<comment type="similarity">
    <text evidence="1 4">Belongs to the bacterial ribosomal protein bL20 family.</text>
</comment>
<dbReference type="Gene3D" id="6.10.160.10">
    <property type="match status" value="1"/>
</dbReference>
<dbReference type="Pfam" id="PF00453">
    <property type="entry name" value="Ribosomal_L20"/>
    <property type="match status" value="1"/>
</dbReference>
<dbReference type="SUPFAM" id="SSF74731">
    <property type="entry name" value="Ribosomal protein L20"/>
    <property type="match status" value="1"/>
</dbReference>
<dbReference type="AlphaFoldDB" id="A0A1S3H5V2"/>
<keyword evidence="3 4" id="KW-0687">Ribonucleoprotein</keyword>
<dbReference type="GeneID" id="106152374"/>
<name>A0A1S3H5V2_LINAN</name>